<name>A0A9N8EC25_9STRA</name>
<organism evidence="1 2">
    <name type="scientific">Seminavis robusta</name>
    <dbReference type="NCBI Taxonomy" id="568900"/>
    <lineage>
        <taxon>Eukaryota</taxon>
        <taxon>Sar</taxon>
        <taxon>Stramenopiles</taxon>
        <taxon>Ochrophyta</taxon>
        <taxon>Bacillariophyta</taxon>
        <taxon>Bacillariophyceae</taxon>
        <taxon>Bacillariophycidae</taxon>
        <taxon>Naviculales</taxon>
        <taxon>Naviculaceae</taxon>
        <taxon>Seminavis</taxon>
    </lineage>
</organism>
<dbReference type="AlphaFoldDB" id="A0A9N8EC25"/>
<accession>A0A9N8EC25</accession>
<sequence>MGSQKWMPELGGANCMRIRGTPLLGEREMQVVGKVVRVVGREVPVPIPESTVLPPVKILKGVGPGLS</sequence>
<gene>
    <name evidence="1" type="ORF">SEMRO_951_G223940.1</name>
</gene>
<proteinExistence type="predicted"/>
<evidence type="ECO:0000313" key="2">
    <source>
        <dbReference type="Proteomes" id="UP001153069"/>
    </source>
</evidence>
<reference evidence="1" key="1">
    <citation type="submission" date="2020-06" db="EMBL/GenBank/DDBJ databases">
        <authorList>
            <consortium name="Plant Systems Biology data submission"/>
        </authorList>
    </citation>
    <scope>NUCLEOTIDE SEQUENCE</scope>
    <source>
        <strain evidence="1">D6</strain>
    </source>
</reference>
<dbReference type="Proteomes" id="UP001153069">
    <property type="component" value="Unassembled WGS sequence"/>
</dbReference>
<comment type="caution">
    <text evidence="1">The sequence shown here is derived from an EMBL/GenBank/DDBJ whole genome shotgun (WGS) entry which is preliminary data.</text>
</comment>
<dbReference type="EMBL" id="CAICTM010000949">
    <property type="protein sequence ID" value="CAB9518646.1"/>
    <property type="molecule type" value="Genomic_DNA"/>
</dbReference>
<evidence type="ECO:0000313" key="1">
    <source>
        <dbReference type="EMBL" id="CAB9518646.1"/>
    </source>
</evidence>
<keyword evidence="2" id="KW-1185">Reference proteome</keyword>
<protein>
    <submittedName>
        <fullName evidence="1">Uncharacterized protein</fullName>
    </submittedName>
</protein>